<proteinExistence type="predicted"/>
<evidence type="ECO:0000256" key="2">
    <source>
        <dbReference type="ARBA" id="ARBA00023002"/>
    </source>
</evidence>
<dbReference type="RefSeq" id="WP_166919129.1">
    <property type="nucleotide sequence ID" value="NZ_JAASRN010000002.1"/>
</dbReference>
<name>A0A846MRH7_9BACT</name>
<keyword evidence="4" id="KW-1185">Reference proteome</keyword>
<dbReference type="InterPro" id="IPR023856">
    <property type="entry name" value="Bdr"/>
</dbReference>
<evidence type="ECO:0000313" key="3">
    <source>
        <dbReference type="EMBL" id="NIK73867.1"/>
    </source>
</evidence>
<dbReference type="EC" id="1.8.1.9" evidence="3"/>
<dbReference type="Proteomes" id="UP000537126">
    <property type="component" value="Unassembled WGS sequence"/>
</dbReference>
<dbReference type="AlphaFoldDB" id="A0A846MRH7"/>
<protein>
    <submittedName>
        <fullName evidence="3">Thioredoxin reductase (NADPH)</fullName>
        <ecNumber evidence="3">1.8.1.9</ecNumber>
    </submittedName>
</protein>
<dbReference type="InterPro" id="IPR036188">
    <property type="entry name" value="FAD/NAD-bd_sf"/>
</dbReference>
<evidence type="ECO:0000313" key="4">
    <source>
        <dbReference type="Proteomes" id="UP000537126"/>
    </source>
</evidence>
<dbReference type="PANTHER" id="PTHR48105">
    <property type="entry name" value="THIOREDOXIN REDUCTASE 1-RELATED-RELATED"/>
    <property type="match status" value="1"/>
</dbReference>
<dbReference type="SUPFAM" id="SSF51905">
    <property type="entry name" value="FAD/NAD(P)-binding domain"/>
    <property type="match status" value="1"/>
</dbReference>
<gene>
    <name evidence="3" type="ORF">FHS56_001380</name>
</gene>
<keyword evidence="2 3" id="KW-0560">Oxidoreductase</keyword>
<dbReference type="NCBIfam" id="TIGR04018">
    <property type="entry name" value="Bthiol_YpdA"/>
    <property type="match status" value="1"/>
</dbReference>
<dbReference type="EMBL" id="JAASRN010000002">
    <property type="protein sequence ID" value="NIK73867.1"/>
    <property type="molecule type" value="Genomic_DNA"/>
</dbReference>
<dbReference type="InterPro" id="IPR050097">
    <property type="entry name" value="Ferredoxin-NADP_redctase_2"/>
</dbReference>
<organism evidence="3 4">
    <name type="scientific">Thermonema lapsum</name>
    <dbReference type="NCBI Taxonomy" id="28195"/>
    <lineage>
        <taxon>Bacteria</taxon>
        <taxon>Pseudomonadati</taxon>
        <taxon>Bacteroidota</taxon>
        <taxon>Cytophagia</taxon>
        <taxon>Cytophagales</taxon>
        <taxon>Thermonemataceae</taxon>
        <taxon>Thermonema</taxon>
    </lineage>
</organism>
<reference evidence="3 4" key="1">
    <citation type="submission" date="2020-03" db="EMBL/GenBank/DDBJ databases">
        <title>Genomic Encyclopedia of Type Strains, Phase IV (KMG-IV): sequencing the most valuable type-strain genomes for metagenomic binning, comparative biology and taxonomic classification.</title>
        <authorList>
            <person name="Goeker M."/>
        </authorList>
    </citation>
    <scope>NUCLEOTIDE SEQUENCE [LARGE SCALE GENOMIC DNA]</scope>
    <source>
        <strain evidence="3 4">DSM 5718</strain>
    </source>
</reference>
<dbReference type="GO" id="GO:0004791">
    <property type="term" value="F:thioredoxin-disulfide reductase (NADPH) activity"/>
    <property type="evidence" value="ECO:0007669"/>
    <property type="project" value="UniProtKB-EC"/>
</dbReference>
<dbReference type="PRINTS" id="PR00368">
    <property type="entry name" value="FADPNR"/>
</dbReference>
<evidence type="ECO:0000256" key="1">
    <source>
        <dbReference type="ARBA" id="ARBA00022630"/>
    </source>
</evidence>
<keyword evidence="1" id="KW-0285">Flavoprotein</keyword>
<dbReference type="PRINTS" id="PR00469">
    <property type="entry name" value="PNDRDTASEII"/>
</dbReference>
<dbReference type="Pfam" id="PF13738">
    <property type="entry name" value="Pyr_redox_3"/>
    <property type="match status" value="1"/>
</dbReference>
<accession>A0A846MRH7</accession>
<dbReference type="Gene3D" id="3.50.50.60">
    <property type="entry name" value="FAD/NAD(P)-binding domain"/>
    <property type="match status" value="1"/>
</dbReference>
<sequence>MPNFYDVIIIGAGPCGLACAIEAHKASLRYLVVEQGSIAESIRRYPTHMRFFSTADNISIAGIPFAIAEAKANRSEALQYYRKVSEYFQLKLKLHTRVERIEPQETGFVLHTQRNEPLHCRAVIVATGYFTRPRLLQVEGENLPHVSHYYKEPFEYVHQKVVIIGGGNSAVEAALDLYRHGAQVHMLLRGNDFKPTAKYWLLPDLKRRIAEGYIQASFGCQVQRITPDAVEYRQHGQLQRLPADFVLALTGYLPDDKLLRQAGVKVDDELVPLHNEHFETNVKGLYVAGTVICGIHTEKVYIENGRLHAPVIIQHLSRQLHNELGISTQRSTH</sequence>
<comment type="caution">
    <text evidence="3">The sequence shown here is derived from an EMBL/GenBank/DDBJ whole genome shotgun (WGS) entry which is preliminary data.</text>
</comment>